<dbReference type="Proteomes" id="UP000688137">
    <property type="component" value="Unassembled WGS sequence"/>
</dbReference>
<organism evidence="1 2">
    <name type="scientific">Paramecium primaurelia</name>
    <dbReference type="NCBI Taxonomy" id="5886"/>
    <lineage>
        <taxon>Eukaryota</taxon>
        <taxon>Sar</taxon>
        <taxon>Alveolata</taxon>
        <taxon>Ciliophora</taxon>
        <taxon>Intramacronucleata</taxon>
        <taxon>Oligohymenophorea</taxon>
        <taxon>Peniculida</taxon>
        <taxon>Parameciidae</taxon>
        <taxon>Paramecium</taxon>
    </lineage>
</organism>
<accession>A0A8S1P5B6</accession>
<comment type="caution">
    <text evidence="1">The sequence shown here is derived from an EMBL/GenBank/DDBJ whole genome shotgun (WGS) entry which is preliminary data.</text>
</comment>
<proteinExistence type="predicted"/>
<keyword evidence="2" id="KW-1185">Reference proteome</keyword>
<protein>
    <submittedName>
        <fullName evidence="1">Uncharacterized protein</fullName>
    </submittedName>
</protein>
<sequence>MNQLLNSRGFNDAQARFNFKKCKSTTKYFDYNDAILACKKTWRLLLILRGD</sequence>
<name>A0A8S1P5B6_PARPR</name>
<gene>
    <name evidence="1" type="ORF">PPRIM_AZ9-3.1.T1060100</name>
</gene>
<dbReference type="EMBL" id="CAJJDM010000109">
    <property type="protein sequence ID" value="CAD8098201.1"/>
    <property type="molecule type" value="Genomic_DNA"/>
</dbReference>
<evidence type="ECO:0000313" key="2">
    <source>
        <dbReference type="Proteomes" id="UP000688137"/>
    </source>
</evidence>
<reference evidence="1" key="1">
    <citation type="submission" date="2021-01" db="EMBL/GenBank/DDBJ databases">
        <authorList>
            <consortium name="Genoscope - CEA"/>
            <person name="William W."/>
        </authorList>
    </citation>
    <scope>NUCLEOTIDE SEQUENCE</scope>
</reference>
<dbReference type="AlphaFoldDB" id="A0A8S1P5B6"/>
<evidence type="ECO:0000313" key="1">
    <source>
        <dbReference type="EMBL" id="CAD8098201.1"/>
    </source>
</evidence>